<evidence type="ECO:0000313" key="2">
    <source>
        <dbReference type="EMBL" id="KAH3818936.1"/>
    </source>
</evidence>
<dbReference type="EMBL" id="JAIWYP010000001">
    <property type="protein sequence ID" value="KAH3894708.1"/>
    <property type="molecule type" value="Genomic_DNA"/>
</dbReference>
<comment type="caution">
    <text evidence="3">The sequence shown here is derived from an EMBL/GenBank/DDBJ whole genome shotgun (WGS) entry which is preliminary data.</text>
</comment>
<protein>
    <submittedName>
        <fullName evidence="3">Uncharacterized protein</fullName>
    </submittedName>
</protein>
<evidence type="ECO:0000313" key="4">
    <source>
        <dbReference type="Proteomes" id="UP000828390"/>
    </source>
</evidence>
<name>A0A9D4NDZ8_DREPO</name>
<dbReference type="AlphaFoldDB" id="A0A9D4NDZ8"/>
<feature type="compositionally biased region" description="Basic and acidic residues" evidence="1">
    <location>
        <begin position="9"/>
        <end position="26"/>
    </location>
</feature>
<evidence type="ECO:0000313" key="3">
    <source>
        <dbReference type="EMBL" id="KAH3894708.1"/>
    </source>
</evidence>
<dbReference type="Proteomes" id="UP000828390">
    <property type="component" value="Unassembled WGS sequence"/>
</dbReference>
<evidence type="ECO:0000256" key="1">
    <source>
        <dbReference type="SAM" id="MobiDB-lite"/>
    </source>
</evidence>
<dbReference type="EMBL" id="JAIWYP010000005">
    <property type="protein sequence ID" value="KAH3818936.1"/>
    <property type="molecule type" value="Genomic_DNA"/>
</dbReference>
<gene>
    <name evidence="3" type="ORF">DPMN_018865</name>
    <name evidence="2" type="ORF">DPMN_120664</name>
</gene>
<accession>A0A9D4NDZ8</accession>
<reference evidence="3" key="2">
    <citation type="submission" date="2020-11" db="EMBL/GenBank/DDBJ databases">
        <authorList>
            <person name="McCartney M.A."/>
            <person name="Auch B."/>
            <person name="Kono T."/>
            <person name="Mallez S."/>
            <person name="Becker A."/>
            <person name="Gohl D.M."/>
            <person name="Silverstein K.A.T."/>
            <person name="Koren S."/>
            <person name="Bechman K.B."/>
            <person name="Herman A."/>
            <person name="Abrahante J.E."/>
            <person name="Garbe J."/>
        </authorList>
    </citation>
    <scope>NUCLEOTIDE SEQUENCE</scope>
    <source>
        <strain evidence="3">Duluth1</strain>
        <tissue evidence="3">Whole animal</tissue>
    </source>
</reference>
<organism evidence="3 4">
    <name type="scientific">Dreissena polymorpha</name>
    <name type="common">Zebra mussel</name>
    <name type="synonym">Mytilus polymorpha</name>
    <dbReference type="NCBI Taxonomy" id="45954"/>
    <lineage>
        <taxon>Eukaryota</taxon>
        <taxon>Metazoa</taxon>
        <taxon>Spiralia</taxon>
        <taxon>Lophotrochozoa</taxon>
        <taxon>Mollusca</taxon>
        <taxon>Bivalvia</taxon>
        <taxon>Autobranchia</taxon>
        <taxon>Heteroconchia</taxon>
        <taxon>Euheterodonta</taxon>
        <taxon>Imparidentia</taxon>
        <taxon>Neoheterodontei</taxon>
        <taxon>Myida</taxon>
        <taxon>Dreissenoidea</taxon>
        <taxon>Dreissenidae</taxon>
        <taxon>Dreissena</taxon>
    </lineage>
</organism>
<proteinExistence type="predicted"/>
<sequence>MHQNAQFDAKFEKKNPGEALDPHQWEGDTPSHTQPRRGPNVNLLPTPLNKNAIPDHSRPFQCSL</sequence>
<feature type="region of interest" description="Disordered" evidence="1">
    <location>
        <begin position="1"/>
        <end position="64"/>
    </location>
</feature>
<reference evidence="3" key="1">
    <citation type="journal article" date="2019" name="bioRxiv">
        <title>The Genome of the Zebra Mussel, Dreissena polymorpha: A Resource for Invasive Species Research.</title>
        <authorList>
            <person name="McCartney M.A."/>
            <person name="Auch B."/>
            <person name="Kono T."/>
            <person name="Mallez S."/>
            <person name="Zhang Y."/>
            <person name="Obille A."/>
            <person name="Becker A."/>
            <person name="Abrahante J.E."/>
            <person name="Garbe J."/>
            <person name="Badalamenti J.P."/>
            <person name="Herman A."/>
            <person name="Mangelson H."/>
            <person name="Liachko I."/>
            <person name="Sullivan S."/>
            <person name="Sone E.D."/>
            <person name="Koren S."/>
            <person name="Silverstein K.A.T."/>
            <person name="Beckman K.B."/>
            <person name="Gohl D.M."/>
        </authorList>
    </citation>
    <scope>NUCLEOTIDE SEQUENCE</scope>
    <source>
        <strain evidence="3">Duluth1</strain>
        <tissue evidence="3">Whole animal</tissue>
    </source>
</reference>
<keyword evidence="4" id="KW-1185">Reference proteome</keyword>